<accession>A0ABR3MA06</accession>
<reference evidence="2 3" key="1">
    <citation type="submission" date="2023-09" db="EMBL/GenBank/DDBJ databases">
        <authorList>
            <person name="Wang M."/>
        </authorList>
    </citation>
    <scope>NUCLEOTIDE SEQUENCE [LARGE SCALE GENOMIC DNA]</scope>
    <source>
        <strain evidence="2">GT-2023</strain>
        <tissue evidence="2">Liver</tissue>
    </source>
</reference>
<evidence type="ECO:0000313" key="3">
    <source>
        <dbReference type="Proteomes" id="UP001558613"/>
    </source>
</evidence>
<name>A0ABR3MA06_9TELE</name>
<dbReference type="Proteomes" id="UP001558613">
    <property type="component" value="Unassembled WGS sequence"/>
</dbReference>
<keyword evidence="3" id="KW-1185">Reference proteome</keyword>
<evidence type="ECO:0000313" key="2">
    <source>
        <dbReference type="EMBL" id="KAL1261923.1"/>
    </source>
</evidence>
<sequence length="147" mass="16454">MVEPPDYLWAERGNAKEPNTPEEKKNRGEERETQDEGGSKKGEDGWTRSFPFSLGSVSAPPKKKSEWCWCSGSRLPATFHSGGHVSLGMPTREASVWDAALPGPLLSLFIIHFNPCTALAGNLLKKRWEGERKKGQKKLKKKYLKSK</sequence>
<feature type="compositionally biased region" description="Basic and acidic residues" evidence="1">
    <location>
        <begin position="37"/>
        <end position="46"/>
    </location>
</feature>
<feature type="compositionally biased region" description="Basic and acidic residues" evidence="1">
    <location>
        <begin position="13"/>
        <end position="31"/>
    </location>
</feature>
<evidence type="ECO:0000256" key="1">
    <source>
        <dbReference type="SAM" id="MobiDB-lite"/>
    </source>
</evidence>
<gene>
    <name evidence="2" type="ORF">QQF64_007188</name>
</gene>
<organism evidence="2 3">
    <name type="scientific">Cirrhinus molitorella</name>
    <name type="common">mud carp</name>
    <dbReference type="NCBI Taxonomy" id="172907"/>
    <lineage>
        <taxon>Eukaryota</taxon>
        <taxon>Metazoa</taxon>
        <taxon>Chordata</taxon>
        <taxon>Craniata</taxon>
        <taxon>Vertebrata</taxon>
        <taxon>Euteleostomi</taxon>
        <taxon>Actinopterygii</taxon>
        <taxon>Neopterygii</taxon>
        <taxon>Teleostei</taxon>
        <taxon>Ostariophysi</taxon>
        <taxon>Cypriniformes</taxon>
        <taxon>Cyprinidae</taxon>
        <taxon>Labeoninae</taxon>
        <taxon>Labeonini</taxon>
        <taxon>Cirrhinus</taxon>
    </lineage>
</organism>
<feature type="region of interest" description="Disordered" evidence="1">
    <location>
        <begin position="1"/>
        <end position="62"/>
    </location>
</feature>
<proteinExistence type="predicted"/>
<protein>
    <submittedName>
        <fullName evidence="2">Uncharacterized protein</fullName>
    </submittedName>
</protein>
<comment type="caution">
    <text evidence="2">The sequence shown here is derived from an EMBL/GenBank/DDBJ whole genome shotgun (WGS) entry which is preliminary data.</text>
</comment>
<dbReference type="EMBL" id="JAYMGO010000014">
    <property type="protein sequence ID" value="KAL1261923.1"/>
    <property type="molecule type" value="Genomic_DNA"/>
</dbReference>